<dbReference type="AlphaFoldDB" id="A0A2V5JFU4"/>
<protein>
    <recommendedName>
        <fullName evidence="7">Large ribosomal subunit protein bL32m</fullName>
    </recommendedName>
</protein>
<evidence type="ECO:0000256" key="5">
    <source>
        <dbReference type="ARBA" id="ARBA00023128"/>
    </source>
</evidence>
<comment type="subcellular location">
    <subcellularLocation>
        <location evidence="1">Mitochondrion</location>
    </subcellularLocation>
</comment>
<evidence type="ECO:0000256" key="2">
    <source>
        <dbReference type="ARBA" id="ARBA00008560"/>
    </source>
</evidence>
<dbReference type="InterPro" id="IPR051991">
    <property type="entry name" value="Mitoribosomal_protein_bL32"/>
</dbReference>
<keyword evidence="4 8" id="KW-0689">Ribosomal protein</keyword>
<name>A0A2V5JFU4_9EURO</name>
<evidence type="ECO:0000256" key="1">
    <source>
        <dbReference type="ARBA" id="ARBA00004173"/>
    </source>
</evidence>
<organism evidence="8 9">
    <name type="scientific">Aspergillus indologenus CBS 114.80</name>
    <dbReference type="NCBI Taxonomy" id="1450541"/>
    <lineage>
        <taxon>Eukaryota</taxon>
        <taxon>Fungi</taxon>
        <taxon>Dikarya</taxon>
        <taxon>Ascomycota</taxon>
        <taxon>Pezizomycotina</taxon>
        <taxon>Eurotiomycetes</taxon>
        <taxon>Eurotiomycetidae</taxon>
        <taxon>Eurotiales</taxon>
        <taxon>Aspergillaceae</taxon>
        <taxon>Aspergillus</taxon>
        <taxon>Aspergillus subgen. Circumdati</taxon>
    </lineage>
</organism>
<dbReference type="Pfam" id="PF01783">
    <property type="entry name" value="Ribosomal_L32p"/>
    <property type="match status" value="1"/>
</dbReference>
<evidence type="ECO:0000313" key="8">
    <source>
        <dbReference type="EMBL" id="PYI35066.1"/>
    </source>
</evidence>
<dbReference type="PANTHER" id="PTHR21026:SF2">
    <property type="entry name" value="LARGE RIBOSOMAL SUBUNIT PROTEIN BL32M"/>
    <property type="match status" value="1"/>
</dbReference>
<dbReference type="EMBL" id="KZ825472">
    <property type="protein sequence ID" value="PYI35066.1"/>
    <property type="molecule type" value="Genomic_DNA"/>
</dbReference>
<dbReference type="SUPFAM" id="SSF57829">
    <property type="entry name" value="Zn-binding ribosomal proteins"/>
    <property type="match status" value="1"/>
</dbReference>
<dbReference type="InterPro" id="IPR002677">
    <property type="entry name" value="Ribosomal_bL32"/>
</dbReference>
<dbReference type="GO" id="GO:0003735">
    <property type="term" value="F:structural constituent of ribosome"/>
    <property type="evidence" value="ECO:0007669"/>
    <property type="project" value="InterPro"/>
</dbReference>
<accession>A0A2V5JFU4</accession>
<evidence type="ECO:0000256" key="3">
    <source>
        <dbReference type="ARBA" id="ARBA00022946"/>
    </source>
</evidence>
<evidence type="ECO:0000256" key="7">
    <source>
        <dbReference type="ARBA" id="ARBA00039935"/>
    </source>
</evidence>
<dbReference type="GO" id="GO:0005762">
    <property type="term" value="C:mitochondrial large ribosomal subunit"/>
    <property type="evidence" value="ECO:0007669"/>
    <property type="project" value="TreeGrafter"/>
</dbReference>
<proteinExistence type="inferred from homology"/>
<keyword evidence="6" id="KW-0687">Ribonucleoprotein</keyword>
<dbReference type="NCBIfam" id="TIGR01031">
    <property type="entry name" value="rpmF_bact"/>
    <property type="match status" value="1"/>
</dbReference>
<dbReference type="Proteomes" id="UP000248817">
    <property type="component" value="Unassembled WGS sequence"/>
</dbReference>
<sequence>MSLRLFSSRLSAQGLSPAGSLSPALANAAVDCWSQFTLNASAVSQSLLRPAAVTLNIPGILSDIWESVLRAVPKKKTSHMKKRHRQMAGKALKDVKSLSTCSGCGQIKRSHVLCPHCVASIKKQWGRKSTE</sequence>
<dbReference type="GO" id="GO:0006412">
    <property type="term" value="P:translation"/>
    <property type="evidence" value="ECO:0007669"/>
    <property type="project" value="InterPro"/>
</dbReference>
<comment type="similarity">
    <text evidence="2">Belongs to the bacterial ribosomal protein bL32 family.</text>
</comment>
<gene>
    <name evidence="8" type="ORF">BP00DRAFT_335538</name>
</gene>
<dbReference type="HAMAP" id="MF_00340">
    <property type="entry name" value="Ribosomal_bL32"/>
    <property type="match status" value="1"/>
</dbReference>
<evidence type="ECO:0000256" key="4">
    <source>
        <dbReference type="ARBA" id="ARBA00022980"/>
    </source>
</evidence>
<evidence type="ECO:0000256" key="6">
    <source>
        <dbReference type="ARBA" id="ARBA00023274"/>
    </source>
</evidence>
<keyword evidence="3" id="KW-0809">Transit peptide</keyword>
<dbReference type="InterPro" id="IPR011332">
    <property type="entry name" value="Ribosomal_zn-bd"/>
</dbReference>
<dbReference type="PANTHER" id="PTHR21026">
    <property type="entry name" value="39S RIBOSOMAL PROTEIN L32, MITOCHONDRIAL"/>
    <property type="match status" value="1"/>
</dbReference>
<evidence type="ECO:0000313" key="9">
    <source>
        <dbReference type="Proteomes" id="UP000248817"/>
    </source>
</evidence>
<keyword evidence="9" id="KW-1185">Reference proteome</keyword>
<keyword evidence="5" id="KW-0496">Mitochondrion</keyword>
<reference evidence="8 9" key="1">
    <citation type="submission" date="2018-02" db="EMBL/GenBank/DDBJ databases">
        <title>The genomes of Aspergillus section Nigri reveals drivers in fungal speciation.</title>
        <authorList>
            <consortium name="DOE Joint Genome Institute"/>
            <person name="Vesth T.C."/>
            <person name="Nybo J."/>
            <person name="Theobald S."/>
            <person name="Brandl J."/>
            <person name="Frisvad J.C."/>
            <person name="Nielsen K.F."/>
            <person name="Lyhne E.K."/>
            <person name="Kogle M.E."/>
            <person name="Kuo A."/>
            <person name="Riley R."/>
            <person name="Clum A."/>
            <person name="Nolan M."/>
            <person name="Lipzen A."/>
            <person name="Salamov A."/>
            <person name="Henrissat B."/>
            <person name="Wiebenga A."/>
            <person name="De vries R.P."/>
            <person name="Grigoriev I.V."/>
            <person name="Mortensen U.H."/>
            <person name="Andersen M.R."/>
            <person name="Baker S.E."/>
        </authorList>
    </citation>
    <scope>NUCLEOTIDE SEQUENCE [LARGE SCALE GENOMIC DNA]</scope>
    <source>
        <strain evidence="8 9">CBS 114.80</strain>
    </source>
</reference>